<evidence type="ECO:0000256" key="1">
    <source>
        <dbReference type="SAM" id="Phobius"/>
    </source>
</evidence>
<dbReference type="EMBL" id="HBUF01553636">
    <property type="protein sequence ID" value="CAG6759741.1"/>
    <property type="molecule type" value="Transcribed_RNA"/>
</dbReference>
<feature type="transmembrane region" description="Helical" evidence="1">
    <location>
        <begin position="6"/>
        <end position="24"/>
    </location>
</feature>
<proteinExistence type="predicted"/>
<keyword evidence="1" id="KW-1133">Transmembrane helix</keyword>
<reference evidence="2" key="1">
    <citation type="submission" date="2021-05" db="EMBL/GenBank/DDBJ databases">
        <authorList>
            <person name="Alioto T."/>
            <person name="Alioto T."/>
            <person name="Gomez Garrido J."/>
        </authorList>
    </citation>
    <scope>NUCLEOTIDE SEQUENCE</scope>
</reference>
<keyword evidence="1" id="KW-0472">Membrane</keyword>
<accession>A0A8D9A8X1</accession>
<protein>
    <submittedName>
        <fullName evidence="2">Uncharacterized protein</fullName>
    </submittedName>
</protein>
<name>A0A8D9A8X1_9HEMI</name>
<sequence length="128" mass="14361">MYQFNLHHGFFLVALPCSTNLICFKAETAFSFKLFLAFDYTSASSSTPTSLLIISLFLLLVSHSYFPLIYLNLVSVFFISSSYFSSHYLCLIPTSHLSTLTLCLCSLYPPPTSLLITCVSFLLPTYLP</sequence>
<organism evidence="2">
    <name type="scientific">Cacopsylla melanoneura</name>
    <dbReference type="NCBI Taxonomy" id="428564"/>
    <lineage>
        <taxon>Eukaryota</taxon>
        <taxon>Metazoa</taxon>
        <taxon>Ecdysozoa</taxon>
        <taxon>Arthropoda</taxon>
        <taxon>Hexapoda</taxon>
        <taxon>Insecta</taxon>
        <taxon>Pterygota</taxon>
        <taxon>Neoptera</taxon>
        <taxon>Paraneoptera</taxon>
        <taxon>Hemiptera</taxon>
        <taxon>Sternorrhyncha</taxon>
        <taxon>Psylloidea</taxon>
        <taxon>Psyllidae</taxon>
        <taxon>Psyllinae</taxon>
        <taxon>Cacopsylla</taxon>
    </lineage>
</organism>
<dbReference type="AlphaFoldDB" id="A0A8D9A8X1"/>
<evidence type="ECO:0000313" key="2">
    <source>
        <dbReference type="EMBL" id="CAG6759741.1"/>
    </source>
</evidence>
<keyword evidence="1" id="KW-0812">Transmembrane</keyword>